<proteinExistence type="predicted"/>
<keyword evidence="1 3" id="KW-0238">DNA-binding</keyword>
<dbReference type="Gene3D" id="1.10.10.10">
    <property type="entry name" value="Winged helix-like DNA-binding domain superfamily/Winged helix DNA-binding domain"/>
    <property type="match status" value="1"/>
</dbReference>
<keyword evidence="2" id="KW-0597">Phosphoprotein</keyword>
<gene>
    <name evidence="6" type="ORF">BJ979_000513</name>
</gene>
<dbReference type="PANTHER" id="PTHR48111">
    <property type="entry name" value="REGULATOR OF RPOS"/>
    <property type="match status" value="1"/>
</dbReference>
<dbReference type="PROSITE" id="PS51755">
    <property type="entry name" value="OMPR_PHOB"/>
    <property type="match status" value="1"/>
</dbReference>
<feature type="domain" description="Response regulatory" evidence="4">
    <location>
        <begin position="2"/>
        <end position="116"/>
    </location>
</feature>
<dbReference type="GO" id="GO:0000976">
    <property type="term" value="F:transcription cis-regulatory region binding"/>
    <property type="evidence" value="ECO:0007669"/>
    <property type="project" value="TreeGrafter"/>
</dbReference>
<feature type="modified residue" description="4-aspartylphosphate" evidence="2">
    <location>
        <position position="51"/>
    </location>
</feature>
<organism evidence="6 7">
    <name type="scientific">Schumannella luteola</name>
    <dbReference type="NCBI Taxonomy" id="472059"/>
    <lineage>
        <taxon>Bacteria</taxon>
        <taxon>Bacillati</taxon>
        <taxon>Actinomycetota</taxon>
        <taxon>Actinomycetes</taxon>
        <taxon>Micrococcales</taxon>
        <taxon>Microbacteriaceae</taxon>
        <taxon>Schumannella</taxon>
    </lineage>
</organism>
<comment type="caution">
    <text evidence="6">The sequence shown here is derived from an EMBL/GenBank/DDBJ whole genome shotgun (WGS) entry which is preliminary data.</text>
</comment>
<reference evidence="6 7" key="1">
    <citation type="submission" date="2020-07" db="EMBL/GenBank/DDBJ databases">
        <title>Sequencing the genomes of 1000 actinobacteria strains.</title>
        <authorList>
            <person name="Klenk H.-P."/>
        </authorList>
    </citation>
    <scope>NUCLEOTIDE SEQUENCE [LARGE SCALE GENOMIC DNA]</scope>
    <source>
        <strain evidence="6 7">DSM 23141</strain>
    </source>
</reference>
<dbReference type="InterPro" id="IPR001789">
    <property type="entry name" value="Sig_transdc_resp-reg_receiver"/>
</dbReference>
<dbReference type="GO" id="GO:0032993">
    <property type="term" value="C:protein-DNA complex"/>
    <property type="evidence" value="ECO:0007669"/>
    <property type="project" value="TreeGrafter"/>
</dbReference>
<feature type="domain" description="OmpR/PhoB-type" evidence="5">
    <location>
        <begin position="124"/>
        <end position="222"/>
    </location>
</feature>
<dbReference type="GO" id="GO:0006355">
    <property type="term" value="P:regulation of DNA-templated transcription"/>
    <property type="evidence" value="ECO:0007669"/>
    <property type="project" value="InterPro"/>
</dbReference>
<dbReference type="SUPFAM" id="SSF46894">
    <property type="entry name" value="C-terminal effector domain of the bipartite response regulators"/>
    <property type="match status" value="1"/>
</dbReference>
<dbReference type="InterPro" id="IPR016032">
    <property type="entry name" value="Sig_transdc_resp-reg_C-effctor"/>
</dbReference>
<name>A0A852YDY7_9MICO</name>
<evidence type="ECO:0000256" key="3">
    <source>
        <dbReference type="PROSITE-ProRule" id="PRU01091"/>
    </source>
</evidence>
<evidence type="ECO:0000256" key="1">
    <source>
        <dbReference type="ARBA" id="ARBA00023125"/>
    </source>
</evidence>
<dbReference type="CDD" id="cd17574">
    <property type="entry name" value="REC_OmpR"/>
    <property type="match status" value="1"/>
</dbReference>
<dbReference type="CDD" id="cd00383">
    <property type="entry name" value="trans_reg_C"/>
    <property type="match status" value="1"/>
</dbReference>
<evidence type="ECO:0000313" key="6">
    <source>
        <dbReference type="EMBL" id="NYG97887.1"/>
    </source>
</evidence>
<dbReference type="SUPFAM" id="SSF52172">
    <property type="entry name" value="CheY-like"/>
    <property type="match status" value="1"/>
</dbReference>
<dbReference type="Pfam" id="PF00486">
    <property type="entry name" value="Trans_reg_C"/>
    <property type="match status" value="1"/>
</dbReference>
<dbReference type="Gene3D" id="6.10.250.690">
    <property type="match status" value="1"/>
</dbReference>
<dbReference type="InterPro" id="IPR036388">
    <property type="entry name" value="WH-like_DNA-bd_sf"/>
</dbReference>
<dbReference type="InterPro" id="IPR011006">
    <property type="entry name" value="CheY-like_superfamily"/>
</dbReference>
<dbReference type="RefSeq" id="WP_179564881.1">
    <property type="nucleotide sequence ID" value="NZ_JACBZY010000001.1"/>
</dbReference>
<protein>
    <submittedName>
        <fullName evidence="6">DNA-binding response OmpR family regulator</fullName>
    </submittedName>
</protein>
<sequence length="228" mass="24511">MRMLVVDDEAEMAELLARGLGAEGHDVVVAHDGIGALAALAEGGVEFAVLDVNLPGMSGFELCRRVKEVDPSIAVVLLTARDAVDDRVRGLDSGADDYLTKPFAFAELAARIRAVRRRDALATPVRLEVGDVVLDLPRLRVQVSGTELRLSRTEFDVLRTLAGRAGETVTRAELLAEVWDADGHIDPNVVDQYVSYLRRKLSAAGAGIRIQTVRGVGFTVSAESPEPV</sequence>
<evidence type="ECO:0000259" key="4">
    <source>
        <dbReference type="PROSITE" id="PS50110"/>
    </source>
</evidence>
<dbReference type="InterPro" id="IPR001867">
    <property type="entry name" value="OmpR/PhoB-type_DNA-bd"/>
</dbReference>
<dbReference type="Proteomes" id="UP000553888">
    <property type="component" value="Unassembled WGS sequence"/>
</dbReference>
<dbReference type="SMART" id="SM00448">
    <property type="entry name" value="REC"/>
    <property type="match status" value="1"/>
</dbReference>
<dbReference type="PROSITE" id="PS50110">
    <property type="entry name" value="RESPONSE_REGULATORY"/>
    <property type="match status" value="1"/>
</dbReference>
<dbReference type="EMBL" id="JACBZY010000001">
    <property type="protein sequence ID" value="NYG97887.1"/>
    <property type="molecule type" value="Genomic_DNA"/>
</dbReference>
<feature type="DNA-binding region" description="OmpR/PhoB-type" evidence="3">
    <location>
        <begin position="124"/>
        <end position="222"/>
    </location>
</feature>
<dbReference type="SMART" id="SM00862">
    <property type="entry name" value="Trans_reg_C"/>
    <property type="match status" value="1"/>
</dbReference>
<dbReference type="AlphaFoldDB" id="A0A852YDY7"/>
<dbReference type="Gene3D" id="3.40.50.2300">
    <property type="match status" value="1"/>
</dbReference>
<dbReference type="GO" id="GO:0005829">
    <property type="term" value="C:cytosol"/>
    <property type="evidence" value="ECO:0007669"/>
    <property type="project" value="TreeGrafter"/>
</dbReference>
<evidence type="ECO:0000256" key="2">
    <source>
        <dbReference type="PROSITE-ProRule" id="PRU00169"/>
    </source>
</evidence>
<evidence type="ECO:0000259" key="5">
    <source>
        <dbReference type="PROSITE" id="PS51755"/>
    </source>
</evidence>
<accession>A0A852YDY7</accession>
<dbReference type="Pfam" id="PF00072">
    <property type="entry name" value="Response_reg"/>
    <property type="match status" value="1"/>
</dbReference>
<dbReference type="GO" id="GO:0000156">
    <property type="term" value="F:phosphorelay response regulator activity"/>
    <property type="evidence" value="ECO:0007669"/>
    <property type="project" value="TreeGrafter"/>
</dbReference>
<keyword evidence="7" id="KW-1185">Reference proteome</keyword>
<dbReference type="PANTHER" id="PTHR48111:SF36">
    <property type="entry name" value="TRANSCRIPTIONAL REGULATORY PROTEIN CUTR"/>
    <property type="match status" value="1"/>
</dbReference>
<dbReference type="InterPro" id="IPR039420">
    <property type="entry name" value="WalR-like"/>
</dbReference>
<evidence type="ECO:0000313" key="7">
    <source>
        <dbReference type="Proteomes" id="UP000553888"/>
    </source>
</evidence>